<dbReference type="EMBL" id="JADILV010000024">
    <property type="protein sequence ID" value="MBO8483187.1"/>
    <property type="molecule type" value="Genomic_DNA"/>
</dbReference>
<evidence type="ECO:0008006" key="6">
    <source>
        <dbReference type="Google" id="ProtNLM"/>
    </source>
</evidence>
<dbReference type="InterPro" id="IPR052376">
    <property type="entry name" value="Oxidative_Scav/Glycosyltrans"/>
</dbReference>
<dbReference type="InterPro" id="IPR056003">
    <property type="entry name" value="CT398_CC_hairpin"/>
</dbReference>
<dbReference type="Pfam" id="PF02591">
    <property type="entry name" value="Zn_ribbon_9"/>
    <property type="match status" value="1"/>
</dbReference>
<proteinExistence type="predicted"/>
<sequence length="269" mass="30695">MAKKTKKVETPIDQRETFVSIQKSFADSDLSVEEKLKTLYELQQADTEIDRILQLRGELPLEVEALENEIADLKAKTARINEQIDDAGKRITEYKHNIVECDTQLEKYKAQVDNVANSREYDSLNKEIENQGLLREIAEKNIYETKEFVASKKQELEAVKEKIAVKNEDLKAKKQELAQIVESTSKEEERLRANRQTCADKIDARTMSAYERIRSSCNNHLAVVSVFNGNACGGCFSTIPPQRLIDIASNKKMIVCEYCGRILVNPDFE</sequence>
<keyword evidence="1" id="KW-0175">Coiled coil</keyword>
<reference evidence="4" key="2">
    <citation type="journal article" date="2021" name="PeerJ">
        <title>Extensive microbial diversity within the chicken gut microbiome revealed by metagenomics and culture.</title>
        <authorList>
            <person name="Gilroy R."/>
            <person name="Ravi A."/>
            <person name="Getino M."/>
            <person name="Pursley I."/>
            <person name="Horton D.L."/>
            <person name="Alikhan N.F."/>
            <person name="Baker D."/>
            <person name="Gharbi K."/>
            <person name="Hall N."/>
            <person name="Watson M."/>
            <person name="Adriaenssens E.M."/>
            <person name="Foster-Nyarko E."/>
            <person name="Jarju S."/>
            <person name="Secka A."/>
            <person name="Antonio M."/>
            <person name="Oren A."/>
            <person name="Chaudhuri R.R."/>
            <person name="La Ragione R."/>
            <person name="Hildebrand F."/>
            <person name="Pallen M.J."/>
        </authorList>
    </citation>
    <scope>NUCLEOTIDE SEQUENCE</scope>
    <source>
        <strain evidence="4">G3-8215</strain>
    </source>
</reference>
<feature type="domain" description="C4-type zinc ribbon" evidence="2">
    <location>
        <begin position="231"/>
        <end position="263"/>
    </location>
</feature>
<dbReference type="AlphaFoldDB" id="A0A940IH81"/>
<evidence type="ECO:0000313" key="4">
    <source>
        <dbReference type="EMBL" id="MBO8483187.1"/>
    </source>
</evidence>
<feature type="coiled-coil region" evidence="1">
    <location>
        <begin position="56"/>
        <end position="194"/>
    </location>
</feature>
<reference evidence="4" key="1">
    <citation type="submission" date="2020-10" db="EMBL/GenBank/DDBJ databases">
        <authorList>
            <person name="Gilroy R."/>
        </authorList>
    </citation>
    <scope>NUCLEOTIDE SEQUENCE</scope>
    <source>
        <strain evidence="4">G3-8215</strain>
    </source>
</reference>
<gene>
    <name evidence="4" type="ORF">IAB75_03615</name>
</gene>
<protein>
    <recommendedName>
        <fullName evidence="6">C4-type zinc ribbon domain-containing protein</fullName>
    </recommendedName>
</protein>
<dbReference type="PANTHER" id="PTHR39082">
    <property type="entry name" value="PHOSPHOLIPASE C-BETA-2-RELATED"/>
    <property type="match status" value="1"/>
</dbReference>
<evidence type="ECO:0000313" key="5">
    <source>
        <dbReference type="Proteomes" id="UP000725002"/>
    </source>
</evidence>
<dbReference type="Proteomes" id="UP000725002">
    <property type="component" value="Unassembled WGS sequence"/>
</dbReference>
<dbReference type="InterPro" id="IPR003743">
    <property type="entry name" value="Zf-RING_7"/>
</dbReference>
<organism evidence="4 5">
    <name type="scientific">Candidatus Cryptobacteroides avicola</name>
    <dbReference type="NCBI Taxonomy" id="2840757"/>
    <lineage>
        <taxon>Bacteria</taxon>
        <taxon>Pseudomonadati</taxon>
        <taxon>Bacteroidota</taxon>
        <taxon>Bacteroidia</taxon>
        <taxon>Bacteroidales</taxon>
        <taxon>Candidatus Cryptobacteroides</taxon>
    </lineage>
</organism>
<dbReference type="PANTHER" id="PTHR39082:SF1">
    <property type="entry name" value="SCAVENGER RECEPTOR CLASS A MEMBER 3"/>
    <property type="match status" value="1"/>
</dbReference>
<accession>A0A940IH81</accession>
<evidence type="ECO:0000259" key="3">
    <source>
        <dbReference type="Pfam" id="PF24481"/>
    </source>
</evidence>
<dbReference type="Gene3D" id="1.10.287.1490">
    <property type="match status" value="1"/>
</dbReference>
<comment type="caution">
    <text evidence="4">The sequence shown here is derived from an EMBL/GenBank/DDBJ whole genome shotgun (WGS) entry which is preliminary data.</text>
</comment>
<evidence type="ECO:0000256" key="1">
    <source>
        <dbReference type="SAM" id="Coils"/>
    </source>
</evidence>
<dbReference type="Pfam" id="PF24481">
    <property type="entry name" value="CT398_CC"/>
    <property type="match status" value="1"/>
</dbReference>
<evidence type="ECO:0000259" key="2">
    <source>
        <dbReference type="Pfam" id="PF02591"/>
    </source>
</evidence>
<feature type="domain" description="CT398-like coiled coil hairpin" evidence="3">
    <location>
        <begin position="42"/>
        <end position="216"/>
    </location>
</feature>
<name>A0A940IH81_9BACT</name>